<evidence type="ECO:0000313" key="2">
    <source>
        <dbReference type="EMBL" id="JAQ13451.1"/>
    </source>
</evidence>
<dbReference type="EMBL" id="GDHC01005178">
    <property type="protein sequence ID" value="JAQ13451.1"/>
    <property type="molecule type" value="Transcribed_RNA"/>
</dbReference>
<organism evidence="2">
    <name type="scientific">Lygus hesperus</name>
    <name type="common">Western plant bug</name>
    <dbReference type="NCBI Taxonomy" id="30085"/>
    <lineage>
        <taxon>Eukaryota</taxon>
        <taxon>Metazoa</taxon>
        <taxon>Ecdysozoa</taxon>
        <taxon>Arthropoda</taxon>
        <taxon>Hexapoda</taxon>
        <taxon>Insecta</taxon>
        <taxon>Pterygota</taxon>
        <taxon>Neoptera</taxon>
        <taxon>Paraneoptera</taxon>
        <taxon>Hemiptera</taxon>
        <taxon>Heteroptera</taxon>
        <taxon>Panheteroptera</taxon>
        <taxon>Cimicomorpha</taxon>
        <taxon>Miridae</taxon>
        <taxon>Mirini</taxon>
        <taxon>Lygus</taxon>
    </lineage>
</organism>
<feature type="compositionally biased region" description="Polar residues" evidence="1">
    <location>
        <begin position="86"/>
        <end position="96"/>
    </location>
</feature>
<protein>
    <recommendedName>
        <fullName evidence="3">Reverse transcriptase domain-containing protein</fullName>
    </recommendedName>
</protein>
<evidence type="ECO:0000256" key="1">
    <source>
        <dbReference type="SAM" id="MobiDB-lite"/>
    </source>
</evidence>
<sequence length="109" mass="12669">MLLIRVSYDHKSIQQYANREIGEYQCSFRPERSTTDHIFSLRHISEKSFKFYVTLHHCFVDVKQAYDSVSRYCLPERPAGVRRSQEVGQTDSTNLQVPARSKGRSNSVV</sequence>
<proteinExistence type="predicted"/>
<evidence type="ECO:0008006" key="3">
    <source>
        <dbReference type="Google" id="ProtNLM"/>
    </source>
</evidence>
<dbReference type="AlphaFoldDB" id="A0A146M0V8"/>
<reference evidence="2" key="1">
    <citation type="journal article" date="2016" name="Gigascience">
        <title>De novo construction of an expanded transcriptome assembly for the western tarnished plant bug, Lygus hesperus.</title>
        <authorList>
            <person name="Tassone E.E."/>
            <person name="Geib S.M."/>
            <person name="Hall B."/>
            <person name="Fabrick J.A."/>
            <person name="Brent C.S."/>
            <person name="Hull J.J."/>
        </authorList>
    </citation>
    <scope>NUCLEOTIDE SEQUENCE</scope>
</reference>
<accession>A0A146M0V8</accession>
<name>A0A146M0V8_LYGHE</name>
<gene>
    <name evidence="2" type="ORF">g.68427</name>
</gene>
<feature type="region of interest" description="Disordered" evidence="1">
    <location>
        <begin position="79"/>
        <end position="109"/>
    </location>
</feature>